<dbReference type="PANTHER" id="PTHR43163">
    <property type="entry name" value="DIPEPTIDE TRANSPORT SYSTEM PERMEASE PROTEIN DPPB-RELATED"/>
    <property type="match status" value="1"/>
</dbReference>
<dbReference type="InterPro" id="IPR035906">
    <property type="entry name" value="MetI-like_sf"/>
</dbReference>
<dbReference type="GO" id="GO:0071916">
    <property type="term" value="F:dipeptide transmembrane transporter activity"/>
    <property type="evidence" value="ECO:0007669"/>
    <property type="project" value="TreeGrafter"/>
</dbReference>
<dbReference type="PANTHER" id="PTHR43163:SF6">
    <property type="entry name" value="DIPEPTIDE TRANSPORT SYSTEM PERMEASE PROTEIN DPPB-RELATED"/>
    <property type="match status" value="1"/>
</dbReference>
<dbReference type="SUPFAM" id="SSF161098">
    <property type="entry name" value="MetI-like"/>
    <property type="match status" value="1"/>
</dbReference>
<dbReference type="PROSITE" id="PS50928">
    <property type="entry name" value="ABC_TM1"/>
    <property type="match status" value="1"/>
</dbReference>
<keyword evidence="5 7" id="KW-1133">Transmembrane helix</keyword>
<dbReference type="Proteomes" id="UP000503011">
    <property type="component" value="Chromosome"/>
</dbReference>
<accession>A0A6F8YU02</accession>
<evidence type="ECO:0000256" key="6">
    <source>
        <dbReference type="ARBA" id="ARBA00023136"/>
    </source>
</evidence>
<evidence type="ECO:0000256" key="4">
    <source>
        <dbReference type="ARBA" id="ARBA00022692"/>
    </source>
</evidence>
<reference evidence="9 10" key="1">
    <citation type="submission" date="2020-03" db="EMBL/GenBank/DDBJ databases">
        <title>Whole genome shotgun sequence of Phytohabitans suffuscus NBRC 105367.</title>
        <authorList>
            <person name="Komaki H."/>
            <person name="Tamura T."/>
        </authorList>
    </citation>
    <scope>NUCLEOTIDE SEQUENCE [LARGE SCALE GENOMIC DNA]</scope>
    <source>
        <strain evidence="9 10">NBRC 105367</strain>
    </source>
</reference>
<keyword evidence="6 7" id="KW-0472">Membrane</keyword>
<evidence type="ECO:0000256" key="3">
    <source>
        <dbReference type="ARBA" id="ARBA00022475"/>
    </source>
</evidence>
<dbReference type="Pfam" id="PF00528">
    <property type="entry name" value="BPD_transp_1"/>
    <property type="match status" value="1"/>
</dbReference>
<evidence type="ECO:0000313" key="10">
    <source>
        <dbReference type="Proteomes" id="UP000503011"/>
    </source>
</evidence>
<evidence type="ECO:0000313" key="9">
    <source>
        <dbReference type="EMBL" id="BCB89617.1"/>
    </source>
</evidence>
<evidence type="ECO:0000256" key="7">
    <source>
        <dbReference type="RuleBase" id="RU363032"/>
    </source>
</evidence>
<dbReference type="GO" id="GO:0005886">
    <property type="term" value="C:plasma membrane"/>
    <property type="evidence" value="ECO:0007669"/>
    <property type="project" value="UniProtKB-SubCell"/>
</dbReference>
<keyword evidence="3" id="KW-1003">Cell membrane</keyword>
<sequence length="335" mass="35588">MRMASYLGRRLAYFVVSVLGVLVITFVLTRTLPGNPVYLLAGPLTDQEKVDAATRELGLDRPLPAQFVTYVGDLVHGDLGTSLRTSQPVVDDLASRWPATAELAILAILVAVTWALVVGTLAAVFPRSVFARVADLVGSLGVSVPEFWLATVVILVFFTSLGIAPAPIGRISGTPPGTVTGFYTVDAVLTADWSALRASLAQLLLPVLTLALTTGAPMMRTAREFMTGVLGSPYIRAGRALGIPPARLVVRHALPNALLPVTTMVATMFGYLLGGTVMVEFVFAWPGVGKYAVDSITASDYAPVMAVVVLSAIVYLLVYLVTDLVHLVVDPRSRI</sequence>
<proteinExistence type="inferred from homology"/>
<evidence type="ECO:0000256" key="5">
    <source>
        <dbReference type="ARBA" id="ARBA00022989"/>
    </source>
</evidence>
<keyword evidence="2 7" id="KW-0813">Transport</keyword>
<dbReference type="RefSeq" id="WP_173161569.1">
    <property type="nucleotide sequence ID" value="NZ_AP022871.1"/>
</dbReference>
<dbReference type="EMBL" id="AP022871">
    <property type="protein sequence ID" value="BCB89617.1"/>
    <property type="molecule type" value="Genomic_DNA"/>
</dbReference>
<feature type="transmembrane region" description="Helical" evidence="7">
    <location>
        <begin position="195"/>
        <end position="216"/>
    </location>
</feature>
<evidence type="ECO:0000256" key="2">
    <source>
        <dbReference type="ARBA" id="ARBA00022448"/>
    </source>
</evidence>
<dbReference type="InterPro" id="IPR045621">
    <property type="entry name" value="BPD_transp_1_N"/>
</dbReference>
<comment type="subcellular location">
    <subcellularLocation>
        <location evidence="1 7">Cell membrane</location>
        <topology evidence="1 7">Multi-pass membrane protein</topology>
    </subcellularLocation>
</comment>
<name>A0A6F8YU02_9ACTN</name>
<feature type="transmembrane region" description="Helical" evidence="7">
    <location>
        <begin position="257"/>
        <end position="284"/>
    </location>
</feature>
<feature type="transmembrane region" description="Helical" evidence="7">
    <location>
        <begin position="12"/>
        <end position="32"/>
    </location>
</feature>
<feature type="transmembrane region" description="Helical" evidence="7">
    <location>
        <begin position="304"/>
        <end position="329"/>
    </location>
</feature>
<dbReference type="Gene3D" id="1.10.3720.10">
    <property type="entry name" value="MetI-like"/>
    <property type="match status" value="1"/>
</dbReference>
<feature type="transmembrane region" description="Helical" evidence="7">
    <location>
        <begin position="103"/>
        <end position="126"/>
    </location>
</feature>
<evidence type="ECO:0000256" key="1">
    <source>
        <dbReference type="ARBA" id="ARBA00004651"/>
    </source>
</evidence>
<gene>
    <name evidence="9" type="ORF">Psuf_069300</name>
</gene>
<keyword evidence="4 7" id="KW-0812">Transmembrane</keyword>
<feature type="domain" description="ABC transmembrane type-1" evidence="8">
    <location>
        <begin position="97"/>
        <end position="326"/>
    </location>
</feature>
<keyword evidence="10" id="KW-1185">Reference proteome</keyword>
<dbReference type="AlphaFoldDB" id="A0A6F8YU02"/>
<dbReference type="Pfam" id="PF19300">
    <property type="entry name" value="BPD_transp_1_N"/>
    <property type="match status" value="1"/>
</dbReference>
<dbReference type="InterPro" id="IPR000515">
    <property type="entry name" value="MetI-like"/>
</dbReference>
<dbReference type="KEGG" id="psuu:Psuf_069300"/>
<comment type="similarity">
    <text evidence="7">Belongs to the binding-protein-dependent transport system permease family.</text>
</comment>
<organism evidence="9 10">
    <name type="scientific">Phytohabitans suffuscus</name>
    <dbReference type="NCBI Taxonomy" id="624315"/>
    <lineage>
        <taxon>Bacteria</taxon>
        <taxon>Bacillati</taxon>
        <taxon>Actinomycetota</taxon>
        <taxon>Actinomycetes</taxon>
        <taxon>Micromonosporales</taxon>
        <taxon>Micromonosporaceae</taxon>
    </lineage>
</organism>
<evidence type="ECO:0000259" key="8">
    <source>
        <dbReference type="PROSITE" id="PS50928"/>
    </source>
</evidence>
<dbReference type="CDD" id="cd06261">
    <property type="entry name" value="TM_PBP2"/>
    <property type="match status" value="1"/>
</dbReference>
<protein>
    <submittedName>
        <fullName evidence="9">ABC transporter permease</fullName>
    </submittedName>
</protein>
<reference evidence="9 10" key="2">
    <citation type="submission" date="2020-03" db="EMBL/GenBank/DDBJ databases">
        <authorList>
            <person name="Ichikawa N."/>
            <person name="Kimura A."/>
            <person name="Kitahashi Y."/>
            <person name="Uohara A."/>
        </authorList>
    </citation>
    <scope>NUCLEOTIDE SEQUENCE [LARGE SCALE GENOMIC DNA]</scope>
    <source>
        <strain evidence="9 10">NBRC 105367</strain>
    </source>
</reference>
<feature type="transmembrane region" description="Helical" evidence="7">
    <location>
        <begin position="147"/>
        <end position="168"/>
    </location>
</feature>